<dbReference type="Proteomes" id="UP000031186">
    <property type="component" value="Unassembled WGS sequence"/>
</dbReference>
<dbReference type="EMBL" id="AZNF01000006">
    <property type="protein sequence ID" value="KID66111.1"/>
    <property type="molecule type" value="Genomic_DNA"/>
</dbReference>
<feature type="transmembrane region" description="Helical" evidence="6">
    <location>
        <begin position="394"/>
        <end position="420"/>
    </location>
</feature>
<feature type="non-terminal residue" evidence="7">
    <location>
        <position position="1"/>
    </location>
</feature>
<feature type="transmembrane region" description="Helical" evidence="6">
    <location>
        <begin position="68"/>
        <end position="89"/>
    </location>
</feature>
<evidence type="ECO:0000256" key="1">
    <source>
        <dbReference type="ARBA" id="ARBA00004141"/>
    </source>
</evidence>
<dbReference type="GO" id="GO:0022857">
    <property type="term" value="F:transmembrane transporter activity"/>
    <property type="evidence" value="ECO:0007669"/>
    <property type="project" value="InterPro"/>
</dbReference>
<keyword evidence="3 6" id="KW-0812">Transmembrane</keyword>
<dbReference type="AlphaFoldDB" id="A0A0B4FJY6"/>
<evidence type="ECO:0000256" key="4">
    <source>
        <dbReference type="ARBA" id="ARBA00022989"/>
    </source>
</evidence>
<feature type="transmembrane region" description="Helical" evidence="6">
    <location>
        <begin position="184"/>
        <end position="204"/>
    </location>
</feature>
<reference evidence="7 8" key="1">
    <citation type="journal article" date="2014" name="Proc. Natl. Acad. Sci. U.S.A.">
        <title>Trajectory and genomic determinants of fungal-pathogen speciation and host adaptation.</title>
        <authorList>
            <person name="Hu X."/>
            <person name="Xiao G."/>
            <person name="Zheng P."/>
            <person name="Shang Y."/>
            <person name="Su Y."/>
            <person name="Zhang X."/>
            <person name="Liu X."/>
            <person name="Zhan S."/>
            <person name="St Leger R.J."/>
            <person name="Wang C."/>
        </authorList>
    </citation>
    <scope>NUCLEOTIDE SEQUENCE [LARGE SCALE GENOMIC DNA]</scope>
    <source>
        <strain evidence="7 8">ARSEF 549</strain>
    </source>
</reference>
<evidence type="ECO:0000256" key="6">
    <source>
        <dbReference type="SAM" id="Phobius"/>
    </source>
</evidence>
<keyword evidence="2" id="KW-0813">Transport</keyword>
<dbReference type="PANTHER" id="PTHR45649:SF14">
    <property type="entry name" value="GABA PERMEASE"/>
    <property type="match status" value="1"/>
</dbReference>
<evidence type="ECO:0000256" key="3">
    <source>
        <dbReference type="ARBA" id="ARBA00022692"/>
    </source>
</evidence>
<comment type="caution">
    <text evidence="7">The sequence shown here is derived from an EMBL/GenBank/DDBJ whole genome shotgun (WGS) entry which is preliminary data.</text>
</comment>
<evidence type="ECO:0000313" key="8">
    <source>
        <dbReference type="Proteomes" id="UP000031186"/>
    </source>
</evidence>
<feature type="transmembrane region" description="Helical" evidence="6">
    <location>
        <begin position="32"/>
        <end position="48"/>
    </location>
</feature>
<organism evidence="7 8">
    <name type="scientific">Metarhizium anisopliae (strain ARSEF 549)</name>
    <dbReference type="NCBI Taxonomy" id="3151832"/>
    <lineage>
        <taxon>Eukaryota</taxon>
        <taxon>Fungi</taxon>
        <taxon>Dikarya</taxon>
        <taxon>Ascomycota</taxon>
        <taxon>Pezizomycotina</taxon>
        <taxon>Sordariomycetes</taxon>
        <taxon>Hypocreomycetidae</taxon>
        <taxon>Hypocreales</taxon>
        <taxon>Clavicipitaceae</taxon>
        <taxon>Metarhizium</taxon>
    </lineage>
</organism>
<feature type="transmembrane region" description="Helical" evidence="6">
    <location>
        <begin position="158"/>
        <end position="177"/>
    </location>
</feature>
<proteinExistence type="predicted"/>
<evidence type="ECO:0000313" key="7">
    <source>
        <dbReference type="EMBL" id="KID66111.1"/>
    </source>
</evidence>
<keyword evidence="5 6" id="KW-0472">Membrane</keyword>
<feature type="transmembrane region" description="Helical" evidence="6">
    <location>
        <begin position="322"/>
        <end position="348"/>
    </location>
</feature>
<name>A0A0B4FJY6_METAF</name>
<dbReference type="VEuPathDB" id="FungiDB:MAN_05770"/>
<dbReference type="OrthoDB" id="3257095at2759"/>
<evidence type="ECO:0000256" key="2">
    <source>
        <dbReference type="ARBA" id="ARBA00022448"/>
    </source>
</evidence>
<feature type="transmembrane region" description="Helical" evidence="6">
    <location>
        <begin position="471"/>
        <end position="490"/>
    </location>
</feature>
<dbReference type="InterPro" id="IPR002293">
    <property type="entry name" value="AA/rel_permease1"/>
</dbReference>
<keyword evidence="8" id="KW-1185">Reference proteome</keyword>
<feature type="transmembrane region" description="Helical" evidence="6">
    <location>
        <begin position="441"/>
        <end position="459"/>
    </location>
</feature>
<dbReference type="PIRSF" id="PIRSF006060">
    <property type="entry name" value="AA_transporter"/>
    <property type="match status" value="1"/>
</dbReference>
<dbReference type="Gene3D" id="1.20.1740.10">
    <property type="entry name" value="Amino acid/polyamine transporter I"/>
    <property type="match status" value="1"/>
</dbReference>
<dbReference type="GO" id="GO:0016020">
    <property type="term" value="C:membrane"/>
    <property type="evidence" value="ECO:0007669"/>
    <property type="project" value="UniProtKB-SubCell"/>
</dbReference>
<dbReference type="HOGENOM" id="CLU_004495_6_2_1"/>
<feature type="transmembrane region" description="Helical" evidence="6">
    <location>
        <begin position="268"/>
        <end position="293"/>
    </location>
</feature>
<feature type="transmembrane region" description="Helical" evidence="6">
    <location>
        <begin position="369"/>
        <end position="388"/>
    </location>
</feature>
<accession>A0A0B4FJY6</accession>
<dbReference type="Pfam" id="PF13520">
    <property type="entry name" value="AA_permease_2"/>
    <property type="match status" value="1"/>
</dbReference>
<keyword evidence="4 6" id="KW-1133">Transmembrane helix</keyword>
<gene>
    <name evidence="7" type="ORF">MAN_05770</name>
</gene>
<dbReference type="PANTHER" id="PTHR45649">
    <property type="entry name" value="AMINO-ACID PERMEASE BAT1"/>
    <property type="match status" value="1"/>
</dbReference>
<feature type="transmembrane region" description="Helical" evidence="6">
    <location>
        <begin position="114"/>
        <end position="138"/>
    </location>
</feature>
<feature type="transmembrane region" description="Helical" evidence="6">
    <location>
        <begin position="230"/>
        <end position="247"/>
    </location>
</feature>
<sequence length="517" mass="56646">MSDTDKLKGTTSLDLESSTTNEDRGTQIKKRFNFWTAVGIAVCTSGAWEGWTASIAQGLLGGGSVGLLWGWVFVSVGILCMGLALAEFFDSMWPLAGGQYVWAAKLAPPQLARLLSWFTAWAALAGMWLGTLSCGIGVSLQIQSYAVISRGYVPETWHTFLMCVACCGLWIVINIWAVDMLHQINTWVLVIHVTGYFVLIGVLLGCSSNKHDAKFVFTDFQNHTGWDSNFVSWSVGLLAALYAFFSLDSASHFSEEIPRANVLVPRAMCLQVVGNSLMTFPFIIVVLFCIGDIDAVLQSPIGLMSPFTQIIVNSTNSIPAGIILNLISTLVAFVAGCDLTGAVARAIWSMARDKALPQFLAKLEPRRNVPVWGNLVLVLPSILVYMIYIWNTTAFYGIMAGVLVAFQLSYIIPIGLYIVYAAWKKDLIKGPFNLGRLSYPCHVVAFIFGCFMTIVMSFPVYQPVTAANMNYASILVGAVLILSLCSWFTWGNKHYQGPLENSVHAEDDEDSIHAYPA</sequence>
<comment type="subcellular location">
    <subcellularLocation>
        <location evidence="1">Membrane</location>
        <topology evidence="1">Multi-pass membrane protein</topology>
    </subcellularLocation>
</comment>
<protein>
    <submittedName>
        <fullName evidence="7">Amino acid/polyamine transporter I</fullName>
    </submittedName>
</protein>
<evidence type="ECO:0000256" key="5">
    <source>
        <dbReference type="ARBA" id="ARBA00023136"/>
    </source>
</evidence>